<reference evidence="3 4" key="1">
    <citation type="submission" date="2022-12" db="EMBL/GenBank/DDBJ databases">
        <title>Genome sequence of Pasteurellaceae Bisgaard Taxon 45.</title>
        <authorList>
            <person name="Foggin C."/>
            <person name="Rosen L.E."/>
            <person name="Henton M."/>
            <person name="Buys A."/>
            <person name="Floyd T."/>
            <person name="Turner A.D."/>
            <person name="Tarbin J."/>
            <person name="Lloyd A.S."/>
            <person name="Chaitezvi C."/>
            <person name="Ellis R.J."/>
            <person name="Roberts H.C."/>
            <person name="Dastjerdi A."/>
            <person name="Nunez A."/>
            <person name="Van Vliet A.H."/>
            <person name="Steinbach F."/>
        </authorList>
    </citation>
    <scope>NUCLEOTIDE SEQUENCE [LARGE SCALE GENOMIC DNA]</scope>
    <source>
        <strain evidence="3 4">VF20HR</strain>
    </source>
</reference>
<dbReference type="InterPro" id="IPR044929">
    <property type="entry name" value="DNA/RNA_non-sp_Endonuclease_sf"/>
</dbReference>
<feature type="domain" description="Type VII secretion system protein EssD-like" evidence="2">
    <location>
        <begin position="226"/>
        <end position="349"/>
    </location>
</feature>
<evidence type="ECO:0000256" key="1">
    <source>
        <dbReference type="SAM" id="MobiDB-lite"/>
    </source>
</evidence>
<dbReference type="EMBL" id="JAQAHH010000004">
    <property type="protein sequence ID" value="MDP9499997.1"/>
    <property type="molecule type" value="Genomic_DNA"/>
</dbReference>
<dbReference type="Proteomes" id="UP001224083">
    <property type="component" value="Unassembled WGS sequence"/>
</dbReference>
<organism evidence="3 4">
    <name type="scientific">Bisgaard Taxon 45</name>
    <dbReference type="NCBI Taxonomy" id="304289"/>
    <lineage>
        <taxon>Bacteria</taxon>
        <taxon>Pseudomonadati</taxon>
        <taxon>Pseudomonadota</taxon>
        <taxon>Gammaproteobacteria</taxon>
        <taxon>Pasteurellales</taxon>
        <taxon>Pasteurellaceae</taxon>
    </lineage>
</organism>
<protein>
    <submittedName>
        <fullName evidence="3">DNA/RNA non-specific endonuclease</fullName>
    </submittedName>
</protein>
<dbReference type="InterPro" id="IPR044927">
    <property type="entry name" value="Endonuclea_NS_2"/>
</dbReference>
<evidence type="ECO:0000313" key="3">
    <source>
        <dbReference type="EMBL" id="MDP9499997.1"/>
    </source>
</evidence>
<keyword evidence="3" id="KW-0378">Hydrolase</keyword>
<evidence type="ECO:0000259" key="2">
    <source>
        <dbReference type="Pfam" id="PF13930"/>
    </source>
</evidence>
<feature type="region of interest" description="Disordered" evidence="1">
    <location>
        <begin position="356"/>
        <end position="376"/>
    </location>
</feature>
<accession>A0ABT9KD51</accession>
<sequence length="376" mass="43550">MLEKNMNLQYSISSLDKKEERNSFSDKFEKFPFPKLDEIPHPDTKEFPLPELDKISHSDKKEFHFPELDKISHSDIKEFSFSELDKTSPYNIKEFPFPKLDETSPHDIKEFPFPKLDETSHPDTKESPFPKPEKTTIFISDNARQITENNELRQIETFSFKFLPEDEKYNRENENHNAKQETQNDDTQKTQNYDQKQVRDDVNIIKIDRNSGDQQENQEKMNNLQPNTIYEFENGDRVETDDKGRVIKSTFTPILVEDKRTPEDNAKTREVGKTGKEGDEGGHIQAHSLGGSSEKINLFPQDANFNRGEYKKIENSIKNDLKEGKDVQVTVELIYDDPNSSRPDRVRVTKIVTDSNGNVEITSVTKQNSPKGEQDA</sequence>
<evidence type="ECO:0000313" key="4">
    <source>
        <dbReference type="Proteomes" id="UP001224083"/>
    </source>
</evidence>
<comment type="caution">
    <text evidence="3">The sequence shown here is derived from an EMBL/GenBank/DDBJ whole genome shotgun (WGS) entry which is preliminary data.</text>
</comment>
<proteinExistence type="predicted"/>
<name>A0ABT9KD51_9PAST</name>
<feature type="compositionally biased region" description="Basic and acidic residues" evidence="1">
    <location>
        <begin position="196"/>
        <end position="211"/>
    </location>
</feature>
<feature type="compositionally biased region" description="Polar residues" evidence="1">
    <location>
        <begin position="212"/>
        <end position="228"/>
    </location>
</feature>
<dbReference type="GO" id="GO:0004519">
    <property type="term" value="F:endonuclease activity"/>
    <property type="evidence" value="ECO:0007669"/>
    <property type="project" value="UniProtKB-KW"/>
</dbReference>
<keyword evidence="3" id="KW-0255">Endonuclease</keyword>
<feature type="compositionally biased region" description="Basic and acidic residues" evidence="1">
    <location>
        <begin position="234"/>
        <end position="245"/>
    </location>
</feature>
<feature type="compositionally biased region" description="Basic and acidic residues" evidence="1">
    <location>
        <begin position="257"/>
        <end position="282"/>
    </location>
</feature>
<keyword evidence="3" id="KW-0540">Nuclease</keyword>
<dbReference type="Pfam" id="PF13930">
    <property type="entry name" value="Endonuclea_NS_2"/>
    <property type="match status" value="1"/>
</dbReference>
<feature type="region of interest" description="Disordered" evidence="1">
    <location>
        <begin position="257"/>
        <end position="298"/>
    </location>
</feature>
<feature type="compositionally biased region" description="Basic and acidic residues" evidence="1">
    <location>
        <begin position="164"/>
        <end position="179"/>
    </location>
</feature>
<gene>
    <name evidence="3" type="ORF">O7M46_03425</name>
</gene>
<keyword evidence="4" id="KW-1185">Reference proteome</keyword>
<feature type="region of interest" description="Disordered" evidence="1">
    <location>
        <begin position="89"/>
        <end position="136"/>
    </location>
</feature>
<dbReference type="Gene3D" id="3.40.570.10">
    <property type="entry name" value="Extracellular Endonuclease, subunit A"/>
    <property type="match status" value="1"/>
</dbReference>
<feature type="region of interest" description="Disordered" evidence="1">
    <location>
        <begin position="32"/>
        <end position="52"/>
    </location>
</feature>
<feature type="region of interest" description="Disordered" evidence="1">
    <location>
        <begin position="164"/>
        <end position="245"/>
    </location>
</feature>
<feature type="compositionally biased region" description="Basic and acidic residues" evidence="1">
    <location>
        <begin position="99"/>
        <end position="134"/>
    </location>
</feature>